<dbReference type="InterPro" id="IPR036514">
    <property type="entry name" value="SGNH_hydro_sf"/>
</dbReference>
<dbReference type="GO" id="GO:0016787">
    <property type="term" value="F:hydrolase activity"/>
    <property type="evidence" value="ECO:0007669"/>
    <property type="project" value="UniProtKB-KW"/>
</dbReference>
<name>A0ABS2EZB4_9BACE</name>
<comment type="caution">
    <text evidence="1">The sequence shown here is derived from an EMBL/GenBank/DDBJ whole genome shotgun (WGS) entry which is preliminary data.</text>
</comment>
<dbReference type="Gene3D" id="3.40.50.1110">
    <property type="entry name" value="SGNH hydrolase"/>
    <property type="match status" value="1"/>
</dbReference>
<dbReference type="EMBL" id="JACJJW010000087">
    <property type="protein sequence ID" value="MBM6759894.1"/>
    <property type="molecule type" value="Genomic_DNA"/>
</dbReference>
<dbReference type="SUPFAM" id="SSF52266">
    <property type="entry name" value="SGNH hydrolase"/>
    <property type="match status" value="1"/>
</dbReference>
<keyword evidence="1" id="KW-0378">Hydrolase</keyword>
<gene>
    <name evidence="1" type="ORF">H6A31_14690</name>
</gene>
<evidence type="ECO:0000313" key="2">
    <source>
        <dbReference type="Proteomes" id="UP000703295"/>
    </source>
</evidence>
<organism evidence="1 2">
    <name type="scientific">Bacteroides mediterraneensis</name>
    <dbReference type="NCBI Taxonomy" id="1841856"/>
    <lineage>
        <taxon>Bacteria</taxon>
        <taxon>Pseudomonadati</taxon>
        <taxon>Bacteroidota</taxon>
        <taxon>Bacteroidia</taxon>
        <taxon>Bacteroidales</taxon>
        <taxon>Bacteroidaceae</taxon>
        <taxon>Bacteroides</taxon>
    </lineage>
</organism>
<keyword evidence="2" id="KW-1185">Reference proteome</keyword>
<proteinExistence type="predicted"/>
<accession>A0ABS2EZB4</accession>
<reference evidence="1 2" key="1">
    <citation type="journal article" date="2021" name="Sci. Rep.">
        <title>The distribution of antibiotic resistance genes in chicken gut microbiota commensals.</title>
        <authorList>
            <person name="Juricova H."/>
            <person name="Matiasovicova J."/>
            <person name="Kubasova T."/>
            <person name="Cejkova D."/>
            <person name="Rychlik I."/>
        </authorList>
    </citation>
    <scope>NUCLEOTIDE SEQUENCE [LARGE SCALE GENOMIC DNA]</scope>
    <source>
        <strain evidence="1 2">An801</strain>
    </source>
</reference>
<dbReference type="Proteomes" id="UP000703295">
    <property type="component" value="Unassembled WGS sequence"/>
</dbReference>
<sequence>GITGNEFWVKAYGNTFNKSDYVLSNSEVNESSIILNQAGGYAALNKKYWSDRRIHRFIVTPTSLGELKVNMAQNTSNLLFSDMTVGGCWTSEFRIDMNNNKIYIGKQEFDSNISFVQGRKYIVELKYIRRIFYVTVTDFLTGEETECTLDTSASNQNGAFKCYLTFENISGSYTIEQVETYLVSGVLLILFGDSVTESCGRVGKGENYSEIIAEKYGSVTIVAQGAAGQGSWSEIFENEIKYIKPKYCSWHMGLNGGFSKEQIEQVITDCEGADIIPIINHVISYITPNSSVLSHTLNAIIDEIWAEKGYRGYYGDIATAKNNNINDKTNYSARNSTEVSGAFDIVKTSASYDAFYTYTIPAGKTVIENGEQRVLDTPLEVIMNIHPKAEGHRMMAERYFLDVKL</sequence>
<feature type="non-terminal residue" evidence="1">
    <location>
        <position position="1"/>
    </location>
</feature>
<dbReference type="RefSeq" id="WP_204477530.1">
    <property type="nucleotide sequence ID" value="NZ_JACJJW010000087.1"/>
</dbReference>
<evidence type="ECO:0000313" key="1">
    <source>
        <dbReference type="EMBL" id="MBM6759894.1"/>
    </source>
</evidence>
<protein>
    <submittedName>
        <fullName evidence="1">SGNH/GDSL hydrolase family protein</fullName>
    </submittedName>
</protein>